<evidence type="ECO:0000313" key="3">
    <source>
        <dbReference type="Proteomes" id="UP000283077"/>
    </source>
</evidence>
<reference evidence="2 3" key="1">
    <citation type="submission" date="2019-01" db="EMBL/GenBank/DDBJ databases">
        <authorList>
            <person name="Chen W.-M."/>
        </authorList>
    </citation>
    <scope>NUCLEOTIDE SEQUENCE [LARGE SCALE GENOMIC DNA]</scope>
    <source>
        <strain evidence="2 3">KYPC3</strain>
    </source>
</reference>
<dbReference type="PIRSF" id="PIRSF021320">
    <property type="entry name" value="DUF984"/>
    <property type="match status" value="1"/>
</dbReference>
<sequence length="160" mass="18276">MTMHRSIKLMWDNYLACQSQPSQYPVDAPQAWHFCDNEADAHECAQLVLSGTKRATSPSLWFFESSGEALPHEGDLNIVTDWNGKAVCIIRTTKVQILPFNEITVHHAGIEGEGDGTLDWWRKVHWDYYHHELQGTGYEPQPDMPVVFQEFECIFPADAV</sequence>
<dbReference type="Pfam" id="PF04266">
    <property type="entry name" value="ASCH"/>
    <property type="match status" value="1"/>
</dbReference>
<dbReference type="AlphaFoldDB" id="A0A437QM15"/>
<dbReference type="CDD" id="cd06553">
    <property type="entry name" value="ASCH_Ef3133_like"/>
    <property type="match status" value="1"/>
</dbReference>
<evidence type="ECO:0000259" key="1">
    <source>
        <dbReference type="SMART" id="SM01022"/>
    </source>
</evidence>
<dbReference type="SUPFAM" id="SSF88697">
    <property type="entry name" value="PUA domain-like"/>
    <property type="match status" value="1"/>
</dbReference>
<dbReference type="Gene3D" id="3.10.400.10">
    <property type="entry name" value="Sulfate adenylyltransferase"/>
    <property type="match status" value="1"/>
</dbReference>
<comment type="caution">
    <text evidence="2">The sequence shown here is derived from an EMBL/GenBank/DDBJ whole genome shotgun (WGS) entry which is preliminary data.</text>
</comment>
<dbReference type="InterPro" id="IPR007374">
    <property type="entry name" value="ASCH_domain"/>
</dbReference>
<evidence type="ECO:0000313" key="2">
    <source>
        <dbReference type="EMBL" id="RVU35558.1"/>
    </source>
</evidence>
<dbReference type="Proteomes" id="UP000283077">
    <property type="component" value="Unassembled WGS sequence"/>
</dbReference>
<proteinExistence type="predicted"/>
<dbReference type="InterPro" id="IPR009326">
    <property type="entry name" value="DUF984"/>
</dbReference>
<dbReference type="EMBL" id="SACS01000014">
    <property type="protein sequence ID" value="RVU35558.1"/>
    <property type="molecule type" value="Genomic_DNA"/>
</dbReference>
<gene>
    <name evidence="2" type="ORF">EOE67_13265</name>
</gene>
<name>A0A437QM15_9GAMM</name>
<protein>
    <submittedName>
        <fullName evidence="2">ASCH domain-containing protein</fullName>
    </submittedName>
</protein>
<keyword evidence="3" id="KW-1185">Reference proteome</keyword>
<dbReference type="OrthoDB" id="9807542at2"/>
<dbReference type="InterPro" id="IPR015947">
    <property type="entry name" value="PUA-like_sf"/>
</dbReference>
<organism evidence="2 3">
    <name type="scientific">Rheinheimera riviphila</name>
    <dbReference type="NCBI Taxonomy" id="1834037"/>
    <lineage>
        <taxon>Bacteria</taxon>
        <taxon>Pseudomonadati</taxon>
        <taxon>Pseudomonadota</taxon>
        <taxon>Gammaproteobacteria</taxon>
        <taxon>Chromatiales</taxon>
        <taxon>Chromatiaceae</taxon>
        <taxon>Rheinheimera</taxon>
    </lineage>
</organism>
<feature type="domain" description="ASCH" evidence="1">
    <location>
        <begin position="32"/>
        <end position="155"/>
    </location>
</feature>
<dbReference type="PANTHER" id="PTHR39203:SF1">
    <property type="entry name" value="CYTOPLASMIC PROTEIN"/>
    <property type="match status" value="1"/>
</dbReference>
<accession>A0A437QM15</accession>
<dbReference type="SMART" id="SM01022">
    <property type="entry name" value="ASCH"/>
    <property type="match status" value="1"/>
</dbReference>
<dbReference type="PANTHER" id="PTHR39203">
    <property type="entry name" value="CYTOPLASMIC PROTEIN-RELATED"/>
    <property type="match status" value="1"/>
</dbReference>